<evidence type="ECO:0000313" key="1">
    <source>
        <dbReference type="EMBL" id="RPJ67121.1"/>
    </source>
</evidence>
<keyword evidence="2" id="KW-1185">Reference proteome</keyword>
<protein>
    <submittedName>
        <fullName evidence="1">Capsule assembly Wzi family protein</fullName>
    </submittedName>
</protein>
<dbReference type="EMBL" id="RPOK01000002">
    <property type="protein sequence ID" value="RPJ67121.1"/>
    <property type="molecule type" value="Genomic_DNA"/>
</dbReference>
<dbReference type="AlphaFoldDB" id="A0A3N5YNF4"/>
<gene>
    <name evidence="1" type="ORF">DRW07_06165</name>
</gene>
<dbReference type="InterPro" id="IPR038636">
    <property type="entry name" value="Wzi_sf"/>
</dbReference>
<proteinExistence type="predicted"/>
<dbReference type="Gene3D" id="2.40.160.130">
    <property type="entry name" value="Capsule assembly protein Wzi"/>
    <property type="match status" value="1"/>
</dbReference>
<organism evidence="1 2">
    <name type="scientific">Alteromonas sediminis</name>
    <dbReference type="NCBI Taxonomy" id="2259342"/>
    <lineage>
        <taxon>Bacteria</taxon>
        <taxon>Pseudomonadati</taxon>
        <taxon>Pseudomonadota</taxon>
        <taxon>Gammaproteobacteria</taxon>
        <taxon>Alteromonadales</taxon>
        <taxon>Alteromonadaceae</taxon>
        <taxon>Alteromonas/Salinimonas group</taxon>
        <taxon>Alteromonas</taxon>
    </lineage>
</organism>
<accession>A0A3N5YNF4</accession>
<name>A0A3N5YNF4_9ALTE</name>
<evidence type="ECO:0000313" key="2">
    <source>
        <dbReference type="Proteomes" id="UP000275281"/>
    </source>
</evidence>
<sequence>MYSSGICYLVIRKLSLLLFVSFVLAGTKSQASPWVGISDASLHNDVQTLVEFGYLTSVSMTYPLPWKGIDSQLSQITVGSMPSAARIAYVRLQHYLAQTVNRRTVHMAGLHLSSEEKRFSRFSNNEYDKGRLYYSAEMRSGRIAGRAKVNVLDDGSSHIDGSYMAYTFDDWTVRAGMIDQWWGAGQSSSLILSNNARPIKTLALSRATSAPSESAWLRWLGPWYATFQLGQLEAQRHIPNAKLAMSRVNLSPLSNLEIGLSWVAMWGGDGVGNGLGRLFDVMTFREVCADGSENCDPALNTKVGNHLAGYDIKYTLMAFGQPVNLYAQRIGEDAADYWRVTDTADLLGISTYVMGAKVSVEWSDTNVQCNGDDSPKTNCYYEHSEFKSGYRHRGRAIGSAYDSDAEVLTMHVDRRFANGTRAEISMSKIEMNLDGERPSPAVEGVSDALYRINLSYQFPYKSWIFDADIDAYKGIESEEDDTVVVSSTAKWVF</sequence>
<dbReference type="Pfam" id="PF14052">
    <property type="entry name" value="Caps_assemb_Wzi"/>
    <property type="match status" value="1"/>
</dbReference>
<dbReference type="Proteomes" id="UP000275281">
    <property type="component" value="Unassembled WGS sequence"/>
</dbReference>
<reference evidence="1 2" key="1">
    <citation type="submission" date="2018-11" db="EMBL/GenBank/DDBJ databases">
        <authorList>
            <person name="Ye M.-Q."/>
            <person name="Du Z.-J."/>
        </authorList>
    </citation>
    <scope>NUCLEOTIDE SEQUENCE [LARGE SCALE GENOMIC DNA]</scope>
    <source>
        <strain evidence="1 2">U0105</strain>
    </source>
</reference>
<dbReference type="InterPro" id="IPR026950">
    <property type="entry name" value="Caps_assemb_Wzi"/>
</dbReference>
<dbReference type="OrthoDB" id="101884at2"/>
<comment type="caution">
    <text evidence="1">The sequence shown here is derived from an EMBL/GenBank/DDBJ whole genome shotgun (WGS) entry which is preliminary data.</text>
</comment>